<dbReference type="AlphaFoldDB" id="A0A2S7X9Z7"/>
<dbReference type="PANTHER" id="PTHR40278:SF2">
    <property type="entry name" value="TYPE IV PILUS INNER MEMBRANE COMPONENT PILN"/>
    <property type="match status" value="1"/>
</dbReference>
<dbReference type="GO" id="GO:0043107">
    <property type="term" value="P:type IV pilus-dependent motility"/>
    <property type="evidence" value="ECO:0007669"/>
    <property type="project" value="TreeGrafter"/>
</dbReference>
<dbReference type="PANTHER" id="PTHR40278">
    <property type="entry name" value="DNA UTILIZATION PROTEIN HOFN"/>
    <property type="match status" value="1"/>
</dbReference>
<dbReference type="Proteomes" id="UP000239263">
    <property type="component" value="Unassembled WGS sequence"/>
</dbReference>
<dbReference type="RefSeq" id="WP_105053875.1">
    <property type="nucleotide sequence ID" value="NZ_CAWNRT010000001.1"/>
</dbReference>
<keyword evidence="1" id="KW-0472">Membrane</keyword>
<dbReference type="GO" id="GO:0043683">
    <property type="term" value="P:type IV pilus assembly"/>
    <property type="evidence" value="ECO:0007669"/>
    <property type="project" value="TreeGrafter"/>
</dbReference>
<evidence type="ECO:0000313" key="3">
    <source>
        <dbReference type="Proteomes" id="UP000239263"/>
    </source>
</evidence>
<dbReference type="InterPro" id="IPR052534">
    <property type="entry name" value="Extracell_DNA_Util/SecSys_Comp"/>
</dbReference>
<gene>
    <name evidence="2" type="ORF">BTO22_00665</name>
</gene>
<dbReference type="Pfam" id="PF05137">
    <property type="entry name" value="PilN"/>
    <property type="match status" value="1"/>
</dbReference>
<reference evidence="2 3" key="1">
    <citation type="submission" date="2016-12" db="EMBL/GenBank/DDBJ databases">
        <title>Diversity of luminous bacteria.</title>
        <authorList>
            <person name="Yoshizawa S."/>
            <person name="Kogure K."/>
        </authorList>
    </citation>
    <scope>NUCLEOTIDE SEQUENCE [LARGE SCALE GENOMIC DNA]</scope>
    <source>
        <strain evidence="2 3">ATCC 33715</strain>
    </source>
</reference>
<keyword evidence="1" id="KW-0812">Transmembrane</keyword>
<evidence type="ECO:0000256" key="1">
    <source>
        <dbReference type="SAM" id="Phobius"/>
    </source>
</evidence>
<organism evidence="2 3">
    <name type="scientific">Aliivibrio sifiae</name>
    <dbReference type="NCBI Taxonomy" id="566293"/>
    <lineage>
        <taxon>Bacteria</taxon>
        <taxon>Pseudomonadati</taxon>
        <taxon>Pseudomonadota</taxon>
        <taxon>Gammaproteobacteria</taxon>
        <taxon>Vibrionales</taxon>
        <taxon>Vibrionaceae</taxon>
        <taxon>Aliivibrio</taxon>
    </lineage>
</organism>
<dbReference type="InterPro" id="IPR007813">
    <property type="entry name" value="PilN"/>
</dbReference>
<proteinExistence type="predicted"/>
<evidence type="ECO:0000313" key="2">
    <source>
        <dbReference type="EMBL" id="PQJ88184.1"/>
    </source>
</evidence>
<protein>
    <submittedName>
        <fullName evidence="2">Pilus assembly protein PilN</fullName>
    </submittedName>
</protein>
<sequence length="188" mass="21708">MAYQINLLPWREEERAKYQRRFILMLCFGVIASVVVQWGIAQYLEKQSALQVERNHSLESHIGWLNNELKELNEIGKQHDSILTRLDVVEDLQQNRNTTTQLLNVLPDMIMEGIYLNKVRLHKKQVEIKGFSDSNARLATMLDKLENSPLISSVEMHSIVSGQKIFGHDVSSFDVSFRLLPSTKEKKS</sequence>
<accession>A0A2S7X9Z7</accession>
<name>A0A2S7X9Z7_9GAMM</name>
<comment type="caution">
    <text evidence="2">The sequence shown here is derived from an EMBL/GenBank/DDBJ whole genome shotgun (WGS) entry which is preliminary data.</text>
</comment>
<keyword evidence="1" id="KW-1133">Transmembrane helix</keyword>
<dbReference type="EMBL" id="MSCO01000001">
    <property type="protein sequence ID" value="PQJ88184.1"/>
    <property type="molecule type" value="Genomic_DNA"/>
</dbReference>
<dbReference type="OrthoDB" id="5296173at2"/>
<feature type="transmembrane region" description="Helical" evidence="1">
    <location>
        <begin position="21"/>
        <end position="40"/>
    </location>
</feature>